<reference evidence="1 2" key="1">
    <citation type="journal article" date="2016" name="Nat. Commun.">
        <title>Thousands of microbial genomes shed light on interconnected biogeochemical processes in an aquifer system.</title>
        <authorList>
            <person name="Anantharaman K."/>
            <person name="Brown C.T."/>
            <person name="Hug L.A."/>
            <person name="Sharon I."/>
            <person name="Castelle C.J."/>
            <person name="Probst A.J."/>
            <person name="Thomas B.C."/>
            <person name="Singh A."/>
            <person name="Wilkins M.J."/>
            <person name="Karaoz U."/>
            <person name="Brodie E.L."/>
            <person name="Williams K.H."/>
            <person name="Hubbard S.S."/>
            <person name="Banfield J.F."/>
        </authorList>
    </citation>
    <scope>NUCLEOTIDE SEQUENCE [LARGE SCALE GENOMIC DNA]</scope>
</reference>
<dbReference type="Pfam" id="PF13489">
    <property type="entry name" value="Methyltransf_23"/>
    <property type="match status" value="1"/>
</dbReference>
<organism evidence="1 2">
    <name type="scientific">candidate division WWE3 bacterium RIFCSPLOWO2_01_FULL_41_18</name>
    <dbReference type="NCBI Taxonomy" id="1802625"/>
    <lineage>
        <taxon>Bacteria</taxon>
        <taxon>Katanobacteria</taxon>
    </lineage>
</organism>
<dbReference type="SUPFAM" id="SSF53335">
    <property type="entry name" value="S-adenosyl-L-methionine-dependent methyltransferases"/>
    <property type="match status" value="1"/>
</dbReference>
<evidence type="ECO:0000313" key="2">
    <source>
        <dbReference type="Proteomes" id="UP000176504"/>
    </source>
</evidence>
<dbReference type="InterPro" id="IPR029063">
    <property type="entry name" value="SAM-dependent_MTases_sf"/>
</dbReference>
<dbReference type="EMBL" id="MEVI01000003">
    <property type="protein sequence ID" value="OGC54970.1"/>
    <property type="molecule type" value="Genomic_DNA"/>
</dbReference>
<gene>
    <name evidence="1" type="ORF">A3A78_03240</name>
</gene>
<dbReference type="Gene3D" id="3.40.50.150">
    <property type="entry name" value="Vaccinia Virus protein VP39"/>
    <property type="match status" value="1"/>
</dbReference>
<dbReference type="CDD" id="cd02440">
    <property type="entry name" value="AdoMet_MTases"/>
    <property type="match status" value="1"/>
</dbReference>
<evidence type="ECO:0000313" key="1">
    <source>
        <dbReference type="EMBL" id="OGC54970.1"/>
    </source>
</evidence>
<dbReference type="AlphaFoldDB" id="A0A1F4VDC1"/>
<dbReference type="PANTHER" id="PTHR43861">
    <property type="entry name" value="TRANS-ACONITATE 2-METHYLTRANSFERASE-RELATED"/>
    <property type="match status" value="1"/>
</dbReference>
<sequence>MPIRNKPNLYYGPTYTGDHYIQRRLKLYANMVNPYIKSGSRILDVGGYTGDLIPFVKKGVGYFIVDADRPALQVARKKGARVKQVFFDEEEISFNGVKKFDAIICTETLEHLKDPKRHVDTFKALLKEDGILVISMPNENSIYHRIMVFLGFGVDSHIFELYKHLHFPTVSQILKFLGENFEIIKVDYYINPSGAGSRFSFLGKVFMFLPDDFWYFLARFSPSLFARGVVVLCKLKVQPK</sequence>
<accession>A0A1F4VDC1</accession>
<evidence type="ECO:0008006" key="3">
    <source>
        <dbReference type="Google" id="ProtNLM"/>
    </source>
</evidence>
<dbReference type="Proteomes" id="UP000176504">
    <property type="component" value="Unassembled WGS sequence"/>
</dbReference>
<name>A0A1F4VDC1_UNCKA</name>
<protein>
    <recommendedName>
        <fullName evidence="3">Methyltransferase type 11 domain-containing protein</fullName>
    </recommendedName>
</protein>
<proteinExistence type="predicted"/>
<comment type="caution">
    <text evidence="1">The sequence shown here is derived from an EMBL/GenBank/DDBJ whole genome shotgun (WGS) entry which is preliminary data.</text>
</comment>